<keyword evidence="1" id="KW-0802">TPR repeat</keyword>
<evidence type="ECO:0000313" key="4">
    <source>
        <dbReference type="EMBL" id="GEL70559.1"/>
    </source>
</evidence>
<dbReference type="InterPro" id="IPR019734">
    <property type="entry name" value="TPR_rpt"/>
</dbReference>
<evidence type="ECO:0000313" key="6">
    <source>
        <dbReference type="Proteomes" id="UP000198717"/>
    </source>
</evidence>
<organism evidence="4 7">
    <name type="scientific">Myxococcus virescens</name>
    <dbReference type="NCBI Taxonomy" id="83456"/>
    <lineage>
        <taxon>Bacteria</taxon>
        <taxon>Pseudomonadati</taxon>
        <taxon>Myxococcota</taxon>
        <taxon>Myxococcia</taxon>
        <taxon>Myxococcales</taxon>
        <taxon>Cystobacterineae</taxon>
        <taxon>Myxococcaceae</taxon>
        <taxon>Myxococcus</taxon>
    </lineage>
</organism>
<feature type="repeat" description="TPR" evidence="1">
    <location>
        <begin position="65"/>
        <end position="98"/>
    </location>
</feature>
<dbReference type="Gene3D" id="1.25.40.10">
    <property type="entry name" value="Tetratricopeptide repeat domain"/>
    <property type="match status" value="1"/>
</dbReference>
<name>A0A511HD14_9BACT</name>
<keyword evidence="6" id="KW-1185">Reference proteome</keyword>
<evidence type="ECO:0000313" key="5">
    <source>
        <dbReference type="EMBL" id="SDD75356.1"/>
    </source>
</evidence>
<feature type="domain" description="PEGA" evidence="3">
    <location>
        <begin position="167"/>
        <end position="230"/>
    </location>
</feature>
<accession>A0A511HD14</accession>
<evidence type="ECO:0000313" key="7">
    <source>
        <dbReference type="Proteomes" id="UP000321224"/>
    </source>
</evidence>
<sequence>MKQKTWIAVIILGTLAANAVAYRVVRSRRDSAPEATPGAITHTPPTPPPTAPEEPPREDPNDGLARARRAAGLAALEDRDYDAAVSDFTEALRLRKDDQGDLVELLRIAAELRTREQARQQGEQARAQREPTPAPARSVQRTRPARGTARAQPRQESTSADEARGGLLLVTSTPPGLMVRVDGKPMDLTPARLPLRAGTYRVALAQGERTLAEETVALGEDDVRSLNRDLTAELAPAPRPTAAAPASVEAPPPAAPPAATSPAATAARAESPPTAEPSVATAAPTATGKGRLDVTSPGLYGEVWINNRPYGFPPLVAQGLPAGPARLEVRVNGVVKRKLTVDVVADQSTAVRIR</sequence>
<feature type="compositionally biased region" description="Low complexity" evidence="2">
    <location>
        <begin position="257"/>
        <end position="278"/>
    </location>
</feature>
<dbReference type="AlphaFoldDB" id="A0A511HD14"/>
<feature type="region of interest" description="Disordered" evidence="2">
    <location>
        <begin position="236"/>
        <end position="293"/>
    </location>
</feature>
<feature type="compositionally biased region" description="Pro residues" evidence="2">
    <location>
        <begin position="44"/>
        <end position="53"/>
    </location>
</feature>
<feature type="region of interest" description="Disordered" evidence="2">
    <location>
        <begin position="30"/>
        <end position="66"/>
    </location>
</feature>
<feature type="region of interest" description="Disordered" evidence="2">
    <location>
        <begin position="116"/>
        <end position="164"/>
    </location>
</feature>
<dbReference type="RefSeq" id="WP_090488281.1">
    <property type="nucleotide sequence ID" value="NZ_BJVY01000010.1"/>
</dbReference>
<dbReference type="Proteomes" id="UP000198717">
    <property type="component" value="Unassembled WGS sequence"/>
</dbReference>
<evidence type="ECO:0000256" key="1">
    <source>
        <dbReference type="PROSITE-ProRule" id="PRU00339"/>
    </source>
</evidence>
<dbReference type="InterPro" id="IPR013229">
    <property type="entry name" value="PEGA"/>
</dbReference>
<reference evidence="4 7" key="2">
    <citation type="submission" date="2019-07" db="EMBL/GenBank/DDBJ databases">
        <title>Whole genome shotgun sequence of Myxococcus virescens NBRC 100334.</title>
        <authorList>
            <person name="Hosoyama A."/>
            <person name="Uohara A."/>
            <person name="Ohji S."/>
            <person name="Ichikawa N."/>
        </authorList>
    </citation>
    <scope>NUCLEOTIDE SEQUENCE [LARGE SCALE GENOMIC DNA]</scope>
    <source>
        <strain evidence="4 7">NBRC 100334</strain>
    </source>
</reference>
<gene>
    <name evidence="4" type="ORF">MVI01_23430</name>
    <name evidence="5" type="ORF">SAMN04488504_102545</name>
</gene>
<proteinExistence type="predicted"/>
<feature type="compositionally biased region" description="Low complexity" evidence="2">
    <location>
        <begin position="236"/>
        <end position="249"/>
    </location>
</feature>
<evidence type="ECO:0000259" key="3">
    <source>
        <dbReference type="Pfam" id="PF08308"/>
    </source>
</evidence>
<dbReference type="EMBL" id="BJVY01000010">
    <property type="protein sequence ID" value="GEL70559.1"/>
    <property type="molecule type" value="Genomic_DNA"/>
</dbReference>
<protein>
    <submittedName>
        <fullName evidence="5">PEGA domain-containing protein</fullName>
    </submittedName>
</protein>
<reference evidence="5 6" key="1">
    <citation type="submission" date="2016-10" db="EMBL/GenBank/DDBJ databases">
        <authorList>
            <person name="Varghese N."/>
            <person name="Submissions S."/>
        </authorList>
    </citation>
    <scope>NUCLEOTIDE SEQUENCE [LARGE SCALE GENOMIC DNA]</scope>
    <source>
        <strain evidence="5 6">DSM 2260</strain>
    </source>
</reference>
<dbReference type="PROSITE" id="PS50005">
    <property type="entry name" value="TPR"/>
    <property type="match status" value="1"/>
</dbReference>
<dbReference type="Pfam" id="PF08308">
    <property type="entry name" value="PEGA"/>
    <property type="match status" value="1"/>
</dbReference>
<comment type="caution">
    <text evidence="4">The sequence shown here is derived from an EMBL/GenBank/DDBJ whole genome shotgun (WGS) entry which is preliminary data.</text>
</comment>
<evidence type="ECO:0000256" key="2">
    <source>
        <dbReference type="SAM" id="MobiDB-lite"/>
    </source>
</evidence>
<dbReference type="EMBL" id="FNAJ01000002">
    <property type="protein sequence ID" value="SDD75356.1"/>
    <property type="molecule type" value="Genomic_DNA"/>
</dbReference>
<dbReference type="InterPro" id="IPR011990">
    <property type="entry name" value="TPR-like_helical_dom_sf"/>
</dbReference>
<dbReference type="Proteomes" id="UP000321224">
    <property type="component" value="Unassembled WGS sequence"/>
</dbReference>